<feature type="domain" description="BHLH" evidence="7">
    <location>
        <begin position="275"/>
        <end position="325"/>
    </location>
</feature>
<dbReference type="InterPro" id="IPR036638">
    <property type="entry name" value="HLH_DNA-bd_sf"/>
</dbReference>
<dbReference type="CDD" id="cd18919">
    <property type="entry name" value="bHLH_AtBPE_like"/>
    <property type="match status" value="1"/>
</dbReference>
<dbReference type="AlphaFoldDB" id="A0A1D1Y1I2"/>
<accession>A0A1D1Y1I2</accession>
<dbReference type="Gene3D" id="4.10.280.10">
    <property type="entry name" value="Helix-loop-helix DNA-binding domain"/>
    <property type="match status" value="1"/>
</dbReference>
<dbReference type="GO" id="GO:0046983">
    <property type="term" value="F:protein dimerization activity"/>
    <property type="evidence" value="ECO:0007669"/>
    <property type="project" value="InterPro"/>
</dbReference>
<keyword evidence="3" id="KW-0805">Transcription regulation</keyword>
<keyword evidence="5" id="KW-0539">Nucleus</keyword>
<proteinExistence type="inferred from homology"/>
<dbReference type="PANTHER" id="PTHR12565:SF184">
    <property type="entry name" value="BHLH TRANSCRIPTION FACTOR"/>
    <property type="match status" value="1"/>
</dbReference>
<dbReference type="GO" id="GO:0005634">
    <property type="term" value="C:nucleus"/>
    <property type="evidence" value="ECO:0007669"/>
    <property type="project" value="UniProtKB-SubCell"/>
</dbReference>
<comment type="subcellular location">
    <subcellularLocation>
        <location evidence="1">Nucleus</location>
    </subcellularLocation>
</comment>
<evidence type="ECO:0000259" key="7">
    <source>
        <dbReference type="PROSITE" id="PS50888"/>
    </source>
</evidence>
<evidence type="ECO:0000256" key="4">
    <source>
        <dbReference type="ARBA" id="ARBA00023163"/>
    </source>
</evidence>
<evidence type="ECO:0000256" key="6">
    <source>
        <dbReference type="SAM" id="MobiDB-lite"/>
    </source>
</evidence>
<sequence>GEGERTVYPLTCPTSLWTPSLYLLLHNAHPTSVGGCQQARWGDCLQRTMLAQSQLLNPGENPNIPITSSSAMDMTVLERQIAHLHWQHQQQQQQASYSASLNPNNTSFSNPEALLHIPPCSYSCGGDQGMTTMMGHQVPAAATCAWAGLTHQPMIGNVDQLEHASTTHSPKKRKYPPRATTHKLQADDTRCKRIKVENSETGLLEAKHVFSPPIVSSSTVVTTENDEHQNGDCRGNYERLQGSSRRGGSKEESKVAEPPQAPKSDYIHVRARRGQATDSHSLAERVRREKISERMKMLQELVPGCNKITGKAGMLDEIINYVQSLQRQVEFLSMKLAVVTPTLEFGVLDALFNKEVVPAGCGGGGFLPTAMGMMPSEVLELSLMQLQQQALEAAACGLSLPPVITPSPTNPAEEVTAVSAPPEPCPFVPSYNAHPPSTPSGWDDELQRFYSSGVDELVQGRPGVDY</sequence>
<name>A0A1D1Y1I2_9ARAE</name>
<dbReference type="Pfam" id="PF00010">
    <property type="entry name" value="HLH"/>
    <property type="match status" value="1"/>
</dbReference>
<dbReference type="EMBL" id="GDJX01019496">
    <property type="protein sequence ID" value="JAT48440.1"/>
    <property type="molecule type" value="Transcribed_RNA"/>
</dbReference>
<evidence type="ECO:0000256" key="3">
    <source>
        <dbReference type="ARBA" id="ARBA00023015"/>
    </source>
</evidence>
<comment type="similarity">
    <text evidence="2">Belongs to the bHLH protein family.</text>
</comment>
<dbReference type="SMART" id="SM00353">
    <property type="entry name" value="HLH"/>
    <property type="match status" value="1"/>
</dbReference>
<feature type="region of interest" description="Disordered" evidence="6">
    <location>
        <begin position="163"/>
        <end position="187"/>
    </location>
</feature>
<feature type="region of interest" description="Disordered" evidence="6">
    <location>
        <begin position="218"/>
        <end position="264"/>
    </location>
</feature>
<dbReference type="PROSITE" id="PS50888">
    <property type="entry name" value="BHLH"/>
    <property type="match status" value="1"/>
</dbReference>
<dbReference type="PANTHER" id="PTHR12565">
    <property type="entry name" value="STEROL REGULATORY ELEMENT-BINDING PROTEIN"/>
    <property type="match status" value="1"/>
</dbReference>
<evidence type="ECO:0000256" key="2">
    <source>
        <dbReference type="ARBA" id="ARBA00005510"/>
    </source>
</evidence>
<feature type="compositionally biased region" description="Basic and acidic residues" evidence="6">
    <location>
        <begin position="225"/>
        <end position="237"/>
    </location>
</feature>
<dbReference type="FunFam" id="4.10.280.10:FF:000002">
    <property type="entry name" value="Basic helix-loop-helix transcription factor"/>
    <property type="match status" value="1"/>
</dbReference>
<protein>
    <submittedName>
        <fullName evidence="8">Transcription factor bHLH63</fullName>
    </submittedName>
</protein>
<dbReference type="InterPro" id="IPR011598">
    <property type="entry name" value="bHLH_dom"/>
</dbReference>
<evidence type="ECO:0000313" key="8">
    <source>
        <dbReference type="EMBL" id="JAT48440.1"/>
    </source>
</evidence>
<reference evidence="8" key="1">
    <citation type="submission" date="2015-07" db="EMBL/GenBank/DDBJ databases">
        <title>Transcriptome Assembly of Anthurium amnicola.</title>
        <authorList>
            <person name="Suzuki J."/>
        </authorList>
    </citation>
    <scope>NUCLEOTIDE SEQUENCE</scope>
</reference>
<feature type="non-terminal residue" evidence="8">
    <location>
        <position position="1"/>
    </location>
</feature>
<organism evidence="8">
    <name type="scientific">Anthurium amnicola</name>
    <dbReference type="NCBI Taxonomy" id="1678845"/>
    <lineage>
        <taxon>Eukaryota</taxon>
        <taxon>Viridiplantae</taxon>
        <taxon>Streptophyta</taxon>
        <taxon>Embryophyta</taxon>
        <taxon>Tracheophyta</taxon>
        <taxon>Spermatophyta</taxon>
        <taxon>Magnoliopsida</taxon>
        <taxon>Liliopsida</taxon>
        <taxon>Araceae</taxon>
        <taxon>Pothoideae</taxon>
        <taxon>Potheae</taxon>
        <taxon>Anthurium</taxon>
    </lineage>
</organism>
<dbReference type="SUPFAM" id="SSF47459">
    <property type="entry name" value="HLH, helix-loop-helix DNA-binding domain"/>
    <property type="match status" value="1"/>
</dbReference>
<gene>
    <name evidence="8" type="primary">BHLH63</name>
    <name evidence="8" type="ORF">g.73565</name>
</gene>
<dbReference type="GO" id="GO:0003700">
    <property type="term" value="F:DNA-binding transcription factor activity"/>
    <property type="evidence" value="ECO:0007669"/>
    <property type="project" value="TreeGrafter"/>
</dbReference>
<keyword evidence="4" id="KW-0804">Transcription</keyword>
<dbReference type="InterPro" id="IPR024097">
    <property type="entry name" value="bHLH_ZIP_TF"/>
</dbReference>
<evidence type="ECO:0000256" key="1">
    <source>
        <dbReference type="ARBA" id="ARBA00004123"/>
    </source>
</evidence>
<evidence type="ECO:0000256" key="5">
    <source>
        <dbReference type="ARBA" id="ARBA00023242"/>
    </source>
</evidence>